<dbReference type="GO" id="GO:0016301">
    <property type="term" value="F:kinase activity"/>
    <property type="evidence" value="ECO:0007669"/>
    <property type="project" value="UniProtKB-KW"/>
</dbReference>
<protein>
    <submittedName>
        <fullName evidence="3">Putative cheA signal transduction histidine kinase</fullName>
    </submittedName>
</protein>
<feature type="region of interest" description="Disordered" evidence="2">
    <location>
        <begin position="87"/>
        <end position="113"/>
    </location>
</feature>
<feature type="coiled-coil region" evidence="1">
    <location>
        <begin position="272"/>
        <end position="299"/>
    </location>
</feature>
<dbReference type="AlphaFoldDB" id="A0A0D6AYL9"/>
<evidence type="ECO:0000313" key="4">
    <source>
        <dbReference type="Proteomes" id="UP000064912"/>
    </source>
</evidence>
<keyword evidence="1" id="KW-0175">Coiled coil</keyword>
<feature type="region of interest" description="Disordered" evidence="2">
    <location>
        <begin position="366"/>
        <end position="385"/>
    </location>
</feature>
<proteinExistence type="predicted"/>
<dbReference type="KEGG" id="rsu:NHU_00368"/>
<dbReference type="EMBL" id="AP014800">
    <property type="protein sequence ID" value="BAQ67539.1"/>
    <property type="molecule type" value="Genomic_DNA"/>
</dbReference>
<gene>
    <name evidence="3" type="ORF">NHU_00368</name>
</gene>
<keyword evidence="3" id="KW-0418">Kinase</keyword>
<evidence type="ECO:0000256" key="2">
    <source>
        <dbReference type="SAM" id="MobiDB-lite"/>
    </source>
</evidence>
<dbReference type="PROSITE" id="PS51257">
    <property type="entry name" value="PROKAR_LIPOPROTEIN"/>
    <property type="match status" value="1"/>
</dbReference>
<dbReference type="eggNOG" id="ENOG5031986">
    <property type="taxonomic scope" value="Bacteria"/>
</dbReference>
<reference evidence="3 4" key="1">
    <citation type="submission" date="2015-02" db="EMBL/GenBank/DDBJ databases">
        <title>Genome sequene of Rhodovulum sulfidophilum DSM 2351.</title>
        <authorList>
            <person name="Nagao N."/>
        </authorList>
    </citation>
    <scope>NUCLEOTIDE SEQUENCE [LARGE SCALE GENOMIC DNA]</scope>
    <source>
        <strain evidence="3 4">DSM 2351</strain>
    </source>
</reference>
<feature type="region of interest" description="Disordered" evidence="2">
    <location>
        <begin position="132"/>
        <end position="268"/>
    </location>
</feature>
<sequence length="505" mass="54150">MVGPPKVLTVSYGAFSCKLEGFEDSFGMMKQITEYFRDLAAEDRYFGAEPSPPDAETLQRIAEREVRHRVETRVELDGMVLRSSALEGRASSPAPGAPPPSVQPPRIDEPDSVAAKLARIRAAVETARAADAELADAGFEDETNESEPRGATREPFPPDGPPEPRKTEITASETAPAPSLDDRESRDRAADSETTAHPGAGTAPPSPPRARVLKLRRDDLSAPRPPDEDAEQSGPGLGPAETDEAGAAAAAPVRQTDPAPARSRSADLADHELALQRLLDEANTKLAGAEQRRRQASIAHLKAAVAATVAERRVDKRLRRDDDSHMRPYRQALAEVVRGDRKTLPTGDGNRLAPLILVTEQRIDRPAPETEAKTGLATDPSGKDKASAEALRLDAPILPMTEARLKGFAAATAGHDPADLTGLLAAAAAYLTRQADGQEGAPRFTRPQLIELARSVAGDGFEREEMLRAFGRHLRDGRFRRVGRGQFELDEAAAPPQAAGANRTA</sequence>
<dbReference type="Proteomes" id="UP000064912">
    <property type="component" value="Chromosome"/>
</dbReference>
<keyword evidence="3" id="KW-0808">Transferase</keyword>
<feature type="compositionally biased region" description="Basic and acidic residues" evidence="2">
    <location>
        <begin position="180"/>
        <end position="191"/>
    </location>
</feature>
<organism evidence="3 4">
    <name type="scientific">Rhodovulum sulfidophilum</name>
    <name type="common">Rhodobacter sulfidophilus</name>
    <dbReference type="NCBI Taxonomy" id="35806"/>
    <lineage>
        <taxon>Bacteria</taxon>
        <taxon>Pseudomonadati</taxon>
        <taxon>Pseudomonadota</taxon>
        <taxon>Alphaproteobacteria</taxon>
        <taxon>Rhodobacterales</taxon>
        <taxon>Paracoccaceae</taxon>
        <taxon>Rhodovulum</taxon>
    </lineage>
</organism>
<feature type="compositionally biased region" description="Basic and acidic residues" evidence="2">
    <location>
        <begin position="215"/>
        <end position="227"/>
    </location>
</feature>
<dbReference type="PATRIC" id="fig|35806.4.peg.377"/>
<name>A0A0D6AYL9_RHOSU</name>
<evidence type="ECO:0000256" key="1">
    <source>
        <dbReference type="SAM" id="Coils"/>
    </source>
</evidence>
<accession>A0A0D6AYL9</accession>
<evidence type="ECO:0000313" key="3">
    <source>
        <dbReference type="EMBL" id="BAQ67539.1"/>
    </source>
</evidence>